<proteinExistence type="predicted"/>
<dbReference type="PANTHER" id="PTHR43280:SF2">
    <property type="entry name" value="HTH-TYPE TRANSCRIPTIONAL REGULATOR EXSA"/>
    <property type="match status" value="1"/>
</dbReference>
<comment type="caution">
    <text evidence="5">The sequence shown here is derived from an EMBL/GenBank/DDBJ whole genome shotgun (WGS) entry which is preliminary data.</text>
</comment>
<dbReference type="AlphaFoldDB" id="A0A3E1YGM4"/>
<dbReference type="InterPro" id="IPR018060">
    <property type="entry name" value="HTH_AraC"/>
</dbReference>
<sequence length="92" mass="11062">MRTDAISNQFGVSEHYVGKYFKKHTNEMMQQFIMNYKLKMIEHRLLHSDMRISEMVVELGFTDESHLNRFFKKQKGMSPTAFRKSKRRVLSE</sequence>
<name>A0A3E1YGM4_9BACT</name>
<keyword evidence="1" id="KW-0805">Transcription regulation</keyword>
<dbReference type="GO" id="GO:0043565">
    <property type="term" value="F:sequence-specific DNA binding"/>
    <property type="evidence" value="ECO:0007669"/>
    <property type="project" value="InterPro"/>
</dbReference>
<dbReference type="SUPFAM" id="SSF46689">
    <property type="entry name" value="Homeodomain-like"/>
    <property type="match status" value="1"/>
</dbReference>
<keyword evidence="2" id="KW-0238">DNA-binding</keyword>
<reference evidence="5 6" key="1">
    <citation type="submission" date="2018-07" db="EMBL/GenBank/DDBJ databases">
        <title>Chitinophaga K2CV101002-2 sp. nov., isolated from a monsoon evergreen broad-leaved forest soil.</title>
        <authorList>
            <person name="Lv Y."/>
        </authorList>
    </citation>
    <scope>NUCLEOTIDE SEQUENCE [LARGE SCALE GENOMIC DNA]</scope>
    <source>
        <strain evidence="5 6">GDMCC 1.1288</strain>
    </source>
</reference>
<evidence type="ECO:0000259" key="4">
    <source>
        <dbReference type="PROSITE" id="PS01124"/>
    </source>
</evidence>
<evidence type="ECO:0000256" key="2">
    <source>
        <dbReference type="ARBA" id="ARBA00023125"/>
    </source>
</evidence>
<keyword evidence="6" id="KW-1185">Reference proteome</keyword>
<accession>A0A3E1YGM4</accession>
<protein>
    <submittedName>
        <fullName evidence="5">AraC family transcriptional regulator</fullName>
    </submittedName>
</protein>
<dbReference type="EMBL" id="QPMM01000001">
    <property type="protein sequence ID" value="RFS26350.1"/>
    <property type="molecule type" value="Genomic_DNA"/>
</dbReference>
<dbReference type="Gene3D" id="1.10.10.60">
    <property type="entry name" value="Homeodomain-like"/>
    <property type="match status" value="2"/>
</dbReference>
<evidence type="ECO:0000313" key="6">
    <source>
        <dbReference type="Proteomes" id="UP000260644"/>
    </source>
</evidence>
<gene>
    <name evidence="5" type="ORF">DVR12_00750</name>
</gene>
<dbReference type="PROSITE" id="PS01124">
    <property type="entry name" value="HTH_ARAC_FAMILY_2"/>
    <property type="match status" value="1"/>
</dbReference>
<dbReference type="RefSeq" id="WP_116973542.1">
    <property type="nucleotide sequence ID" value="NZ_QPMM01000001.1"/>
</dbReference>
<dbReference type="OrthoDB" id="636258at2"/>
<dbReference type="InterPro" id="IPR009057">
    <property type="entry name" value="Homeodomain-like_sf"/>
</dbReference>
<evidence type="ECO:0000256" key="3">
    <source>
        <dbReference type="ARBA" id="ARBA00023163"/>
    </source>
</evidence>
<feature type="domain" description="HTH araC/xylS-type" evidence="4">
    <location>
        <begin position="1"/>
        <end position="85"/>
    </location>
</feature>
<dbReference type="Proteomes" id="UP000260644">
    <property type="component" value="Unassembled WGS sequence"/>
</dbReference>
<organism evidence="5 6">
    <name type="scientific">Chitinophaga silvatica</name>
    <dbReference type="NCBI Taxonomy" id="2282649"/>
    <lineage>
        <taxon>Bacteria</taxon>
        <taxon>Pseudomonadati</taxon>
        <taxon>Bacteroidota</taxon>
        <taxon>Chitinophagia</taxon>
        <taxon>Chitinophagales</taxon>
        <taxon>Chitinophagaceae</taxon>
        <taxon>Chitinophaga</taxon>
    </lineage>
</organism>
<evidence type="ECO:0000256" key="1">
    <source>
        <dbReference type="ARBA" id="ARBA00023015"/>
    </source>
</evidence>
<dbReference type="GO" id="GO:0003700">
    <property type="term" value="F:DNA-binding transcription factor activity"/>
    <property type="evidence" value="ECO:0007669"/>
    <property type="project" value="InterPro"/>
</dbReference>
<keyword evidence="3" id="KW-0804">Transcription</keyword>
<dbReference type="Pfam" id="PF12833">
    <property type="entry name" value="HTH_18"/>
    <property type="match status" value="1"/>
</dbReference>
<evidence type="ECO:0000313" key="5">
    <source>
        <dbReference type="EMBL" id="RFS26350.1"/>
    </source>
</evidence>
<dbReference type="PANTHER" id="PTHR43280">
    <property type="entry name" value="ARAC-FAMILY TRANSCRIPTIONAL REGULATOR"/>
    <property type="match status" value="1"/>
</dbReference>
<dbReference type="SMART" id="SM00342">
    <property type="entry name" value="HTH_ARAC"/>
    <property type="match status" value="1"/>
</dbReference>